<dbReference type="OMA" id="MSANKWN"/>
<dbReference type="EMBL" id="CM010716">
    <property type="protein sequence ID" value="RZC51633.1"/>
    <property type="molecule type" value="Genomic_DNA"/>
</dbReference>
<dbReference type="InterPro" id="IPR056690">
    <property type="entry name" value="DUF7788"/>
</dbReference>
<name>A0A4Y7IRY2_PAPSO</name>
<feature type="domain" description="DUF2828" evidence="1">
    <location>
        <begin position="3"/>
        <end position="219"/>
    </location>
</feature>
<evidence type="ECO:0000313" key="4">
    <source>
        <dbReference type="Proteomes" id="UP000316621"/>
    </source>
</evidence>
<dbReference type="InterPro" id="IPR011205">
    <property type="entry name" value="UCP015417_vWA"/>
</dbReference>
<dbReference type="PANTHER" id="PTHR31373:SF27">
    <property type="entry name" value="TROVE DOMAIN-CONTAINING PROTEIN"/>
    <property type="match status" value="1"/>
</dbReference>
<dbReference type="InterPro" id="IPR058580">
    <property type="entry name" value="DUF2828"/>
</dbReference>
<dbReference type="SUPFAM" id="SSF53300">
    <property type="entry name" value="vWA-like"/>
    <property type="match status" value="1"/>
</dbReference>
<evidence type="ECO:0000313" key="3">
    <source>
        <dbReference type="EMBL" id="RZC51633.1"/>
    </source>
</evidence>
<evidence type="ECO:0000259" key="2">
    <source>
        <dbReference type="Pfam" id="PF25043"/>
    </source>
</evidence>
<dbReference type="Gramene" id="RZC51633">
    <property type="protein sequence ID" value="RZC51633"/>
    <property type="gene ID" value="C5167_020056"/>
</dbReference>
<dbReference type="Proteomes" id="UP000316621">
    <property type="component" value="Chromosome 2"/>
</dbReference>
<dbReference type="Pfam" id="PF11443">
    <property type="entry name" value="DUF2828"/>
    <property type="match status" value="1"/>
</dbReference>
<dbReference type="AlphaFoldDB" id="A0A4Y7IRY2"/>
<protein>
    <recommendedName>
        <fullName evidence="5">DUF2828 domain-containing protein</fullName>
    </recommendedName>
</protein>
<dbReference type="InterPro" id="IPR036465">
    <property type="entry name" value="vWFA_dom_sf"/>
</dbReference>
<proteinExistence type="predicted"/>
<dbReference type="CDD" id="cd00198">
    <property type="entry name" value="vWFA"/>
    <property type="match status" value="1"/>
</dbReference>
<evidence type="ECO:0000259" key="1">
    <source>
        <dbReference type="Pfam" id="PF11443"/>
    </source>
</evidence>
<gene>
    <name evidence="3" type="ORF">C5167_020056</name>
</gene>
<evidence type="ECO:0008006" key="5">
    <source>
        <dbReference type="Google" id="ProtNLM"/>
    </source>
</evidence>
<sequence>MSMLREERRIKKAVRVINRYNVDENYRLLHDKISEVFAEYLVEDLKFLNEGKSYGISFAAKWCPSLYLCYDQSTLLCESIARRIFTRESYPEYENVDEAHYAYRIRDRLRKEVLVPLHKALELPELYMSLNKWELLPYNRVPSVAMNNYKEVFMNHDKERFTNHLEGVQRGDKKYKIAAGALLPHQIIESLEYEEDNDCNVPELQWKRMVEDLSKVGKLKDCLAIADVSGSMTGTPMDVAVALGLLISEMSHEPWKGKLITFSENPELHKIEGDTLRSKTEFIRQMQWGYSTDFQKVFDQILRVAVEGNLTEDQMIKRLFVFSDMEFNQANGYNPYNSGYYTSYGFSQLSNDPAEKWETDYQVIQNKFREKGYMNVPEIIFWNLRESHSTPVLCQQKGVAMVSGFSKNMVKVFLDEDSDFSQFTPLGVMEKAISGEEYKKLVVVD</sequence>
<dbReference type="PANTHER" id="PTHR31373">
    <property type="entry name" value="OS06G0652100 PROTEIN"/>
    <property type="match status" value="1"/>
</dbReference>
<keyword evidence="4" id="KW-1185">Reference proteome</keyword>
<dbReference type="Pfam" id="PF25043">
    <property type="entry name" value="DUF7788"/>
    <property type="match status" value="1"/>
</dbReference>
<dbReference type="Gene3D" id="3.40.50.410">
    <property type="entry name" value="von Willebrand factor, type A domain"/>
    <property type="match status" value="1"/>
</dbReference>
<accession>A0A4Y7IRY2</accession>
<reference evidence="3 4" key="1">
    <citation type="journal article" date="2018" name="Science">
        <title>The opium poppy genome and morphinan production.</title>
        <authorList>
            <person name="Guo L."/>
            <person name="Winzer T."/>
            <person name="Yang X."/>
            <person name="Li Y."/>
            <person name="Ning Z."/>
            <person name="He Z."/>
            <person name="Teodor R."/>
            <person name="Lu Y."/>
            <person name="Bowser T.A."/>
            <person name="Graham I.A."/>
            <person name="Ye K."/>
        </authorList>
    </citation>
    <scope>NUCLEOTIDE SEQUENCE [LARGE SCALE GENOMIC DNA]</scope>
    <source>
        <strain evidence="4">cv. HN1</strain>
        <tissue evidence="3">Leaves</tissue>
    </source>
</reference>
<dbReference type="PIRSF" id="PIRSF015417">
    <property type="entry name" value="T31B5_30_vWA"/>
    <property type="match status" value="1"/>
</dbReference>
<organism evidence="3 4">
    <name type="scientific">Papaver somniferum</name>
    <name type="common">Opium poppy</name>
    <dbReference type="NCBI Taxonomy" id="3469"/>
    <lineage>
        <taxon>Eukaryota</taxon>
        <taxon>Viridiplantae</taxon>
        <taxon>Streptophyta</taxon>
        <taxon>Embryophyta</taxon>
        <taxon>Tracheophyta</taxon>
        <taxon>Spermatophyta</taxon>
        <taxon>Magnoliopsida</taxon>
        <taxon>Ranunculales</taxon>
        <taxon>Papaveraceae</taxon>
        <taxon>Papaveroideae</taxon>
        <taxon>Papaver</taxon>
    </lineage>
</organism>
<feature type="domain" description="DUF7788" evidence="2">
    <location>
        <begin position="221"/>
        <end position="421"/>
    </location>
</feature>